<organism evidence="6 7">
    <name type="scientific">Novosphingobium aquiterrae</name>
    <dbReference type="NCBI Taxonomy" id="624388"/>
    <lineage>
        <taxon>Bacteria</taxon>
        <taxon>Pseudomonadati</taxon>
        <taxon>Pseudomonadota</taxon>
        <taxon>Alphaproteobacteria</taxon>
        <taxon>Sphingomonadales</taxon>
        <taxon>Sphingomonadaceae</taxon>
        <taxon>Novosphingobium</taxon>
    </lineage>
</organism>
<dbReference type="SUPFAM" id="SSF46689">
    <property type="entry name" value="Homeodomain-like"/>
    <property type="match status" value="1"/>
</dbReference>
<comment type="caution">
    <text evidence="6">The sequence shown here is derived from an EMBL/GenBank/DDBJ whole genome shotgun (WGS) entry which is preliminary data.</text>
</comment>
<dbReference type="PANTHER" id="PTHR30055:SF234">
    <property type="entry name" value="HTH-TYPE TRANSCRIPTIONAL REGULATOR BETI"/>
    <property type="match status" value="1"/>
</dbReference>
<keyword evidence="7" id="KW-1185">Reference proteome</keyword>
<dbReference type="Proteomes" id="UP001589943">
    <property type="component" value="Unassembled WGS sequence"/>
</dbReference>
<keyword evidence="3" id="KW-0804">Transcription</keyword>
<sequence length="176" mass="18471">MVQAKETMVQAMVGHVLQHGVADASLRPLARAAGTSDRMLIYHFGSKQALIAEILTALGKLYGETLDAQITARAATRQACLDQLAALSRSAQMRPAMRVWMQILAAAAAGEAAYRSVGDTIIGQLLDWIAAHLPVGDPDPAGAAQTILVMIEGAIVLDLAGRSDVADAALARAFAR</sequence>
<accession>A0ABV6PDR5</accession>
<keyword evidence="2 4" id="KW-0238">DNA-binding</keyword>
<evidence type="ECO:0000256" key="4">
    <source>
        <dbReference type="PROSITE-ProRule" id="PRU00335"/>
    </source>
</evidence>
<evidence type="ECO:0000256" key="2">
    <source>
        <dbReference type="ARBA" id="ARBA00023125"/>
    </source>
</evidence>
<evidence type="ECO:0000313" key="7">
    <source>
        <dbReference type="Proteomes" id="UP001589943"/>
    </source>
</evidence>
<dbReference type="PROSITE" id="PS50977">
    <property type="entry name" value="HTH_TETR_2"/>
    <property type="match status" value="1"/>
</dbReference>
<feature type="domain" description="HTH tetR-type" evidence="5">
    <location>
        <begin position="2"/>
        <end position="62"/>
    </location>
</feature>
<dbReference type="PANTHER" id="PTHR30055">
    <property type="entry name" value="HTH-TYPE TRANSCRIPTIONAL REGULATOR RUTR"/>
    <property type="match status" value="1"/>
</dbReference>
<evidence type="ECO:0000259" key="5">
    <source>
        <dbReference type="PROSITE" id="PS50977"/>
    </source>
</evidence>
<dbReference type="Pfam" id="PF00440">
    <property type="entry name" value="TetR_N"/>
    <property type="match status" value="1"/>
</dbReference>
<gene>
    <name evidence="6" type="ORF">ACFFF7_00880</name>
</gene>
<dbReference type="InterPro" id="IPR050109">
    <property type="entry name" value="HTH-type_TetR-like_transc_reg"/>
</dbReference>
<dbReference type="InterPro" id="IPR009057">
    <property type="entry name" value="Homeodomain-like_sf"/>
</dbReference>
<dbReference type="Gene3D" id="1.10.357.10">
    <property type="entry name" value="Tetracycline Repressor, domain 2"/>
    <property type="match status" value="1"/>
</dbReference>
<protein>
    <submittedName>
        <fullName evidence="6">TetR/AcrR family transcriptional regulator</fullName>
    </submittedName>
</protein>
<proteinExistence type="predicted"/>
<evidence type="ECO:0000256" key="3">
    <source>
        <dbReference type="ARBA" id="ARBA00023163"/>
    </source>
</evidence>
<name>A0ABV6PDR5_9SPHN</name>
<dbReference type="EMBL" id="JBHLTL010000001">
    <property type="protein sequence ID" value="MFC0587961.1"/>
    <property type="molecule type" value="Genomic_DNA"/>
</dbReference>
<feature type="DNA-binding region" description="H-T-H motif" evidence="4">
    <location>
        <begin position="25"/>
        <end position="44"/>
    </location>
</feature>
<reference evidence="6 7" key="1">
    <citation type="submission" date="2024-09" db="EMBL/GenBank/DDBJ databases">
        <authorList>
            <person name="Sun Q."/>
            <person name="Mori K."/>
        </authorList>
    </citation>
    <scope>NUCLEOTIDE SEQUENCE [LARGE SCALE GENOMIC DNA]</scope>
    <source>
        <strain evidence="6 7">NCAIM B.02537</strain>
    </source>
</reference>
<keyword evidence="1" id="KW-0805">Transcription regulation</keyword>
<evidence type="ECO:0000313" key="6">
    <source>
        <dbReference type="EMBL" id="MFC0587961.1"/>
    </source>
</evidence>
<evidence type="ECO:0000256" key="1">
    <source>
        <dbReference type="ARBA" id="ARBA00023015"/>
    </source>
</evidence>
<dbReference type="RefSeq" id="WP_379480441.1">
    <property type="nucleotide sequence ID" value="NZ_JBHLTL010000001.1"/>
</dbReference>
<dbReference type="InterPro" id="IPR001647">
    <property type="entry name" value="HTH_TetR"/>
</dbReference>